<accession>A0A364Y6N2</accession>
<evidence type="ECO:0000259" key="6">
    <source>
        <dbReference type="PROSITE" id="PS51296"/>
    </source>
</evidence>
<evidence type="ECO:0000256" key="3">
    <source>
        <dbReference type="ARBA" id="ARBA00023004"/>
    </source>
</evidence>
<evidence type="ECO:0000256" key="2">
    <source>
        <dbReference type="ARBA" id="ARBA00022723"/>
    </source>
</evidence>
<evidence type="ECO:0000313" key="8">
    <source>
        <dbReference type="Proteomes" id="UP000251889"/>
    </source>
</evidence>
<dbReference type="PANTHER" id="PTHR13847:SF281">
    <property type="entry name" value="FAD DEPENDENT OXIDOREDUCTASE DOMAIN-CONTAINING PROTEIN"/>
    <property type="match status" value="1"/>
</dbReference>
<dbReference type="EMBL" id="QMFY01000003">
    <property type="protein sequence ID" value="RAW01758.1"/>
    <property type="molecule type" value="Genomic_DNA"/>
</dbReference>
<dbReference type="CDD" id="cd03477">
    <property type="entry name" value="Rieske_YhfW_C"/>
    <property type="match status" value="1"/>
</dbReference>
<dbReference type="Pfam" id="PF01266">
    <property type="entry name" value="DAO"/>
    <property type="match status" value="1"/>
</dbReference>
<name>A0A364Y6N2_9BACT</name>
<dbReference type="Pfam" id="PF00355">
    <property type="entry name" value="Rieske"/>
    <property type="match status" value="1"/>
</dbReference>
<dbReference type="Proteomes" id="UP000251889">
    <property type="component" value="Unassembled WGS sequence"/>
</dbReference>
<sequence length="529" mass="59054">MESTQGEESSLTTVYHASCWVDSVKTLLYDALRTNASTQVVVVGAGIAGLSTAYCLSKAGYDVIVLEDKNVGSGETGRTTAHLTNALDDRYFEIENLFGEETARLVADSHTTAIKFIEDTVTEENIACDFKRVNGYLFLHPTDKIKTLEDELAATRRAGIDTSLTRDTPCFPKYGGPCLRFTGQAQFHPLKYIEGLAKAITRFGGKIFTSTHVTRIVKEGVEANGFFVKADHVVVATNTPINDMVTMHTKQFAYRTYVIAARIPKDVLPHSLWWDTGDQQSPWQTKPYHYIRTQPFDNDYDLLICGGEDHKTGQAAKENIPEEDRYTILEYWARERFPFIHSIAYRWSGQVMEPLDFLGFIGKNPNDENIYIVTGDSGNGMTHGTIAGMLISDLIKGKHNRWQKIYDPARVNLRKTGDYLKEVGSMAAQYLDYLLPGDITSIQDLRPNDGAIVRSGVKKLAVYKDVQGRIHAFSATCPHLGCNVRWNKDEQSFDCPCHGSRFSAMGKVINGPALEDLKPVEVPLAELLK</sequence>
<dbReference type="InterPro" id="IPR006076">
    <property type="entry name" value="FAD-dep_OxRdtase"/>
</dbReference>
<evidence type="ECO:0000256" key="4">
    <source>
        <dbReference type="ARBA" id="ARBA00023014"/>
    </source>
</evidence>
<dbReference type="InterPro" id="IPR036922">
    <property type="entry name" value="Rieske_2Fe-2S_sf"/>
</dbReference>
<dbReference type="GO" id="GO:0016020">
    <property type="term" value="C:membrane"/>
    <property type="evidence" value="ECO:0007669"/>
    <property type="project" value="InterPro"/>
</dbReference>
<dbReference type="AlphaFoldDB" id="A0A364Y6N2"/>
<organism evidence="7 8">
    <name type="scientific">Pseudochryseolinea flava</name>
    <dbReference type="NCBI Taxonomy" id="2059302"/>
    <lineage>
        <taxon>Bacteria</taxon>
        <taxon>Pseudomonadati</taxon>
        <taxon>Bacteroidota</taxon>
        <taxon>Cytophagia</taxon>
        <taxon>Cytophagales</taxon>
        <taxon>Fulvivirgaceae</taxon>
        <taxon>Pseudochryseolinea</taxon>
    </lineage>
</organism>
<proteinExistence type="predicted"/>
<dbReference type="PROSITE" id="PS51296">
    <property type="entry name" value="RIESKE"/>
    <property type="match status" value="1"/>
</dbReference>
<comment type="caution">
    <text evidence="7">The sequence shown here is derived from an EMBL/GenBank/DDBJ whole genome shotgun (WGS) entry which is preliminary data.</text>
</comment>
<dbReference type="InterPro" id="IPR038010">
    <property type="entry name" value="YhfW_C"/>
</dbReference>
<dbReference type="InterPro" id="IPR005805">
    <property type="entry name" value="Rieske_Fe-S_prot_C"/>
</dbReference>
<keyword evidence="2" id="KW-0479">Metal-binding</keyword>
<feature type="domain" description="Rieske" evidence="6">
    <location>
        <begin position="437"/>
        <end position="529"/>
    </location>
</feature>
<dbReference type="OrthoDB" id="9767869at2"/>
<keyword evidence="3" id="KW-0408">Iron</keyword>
<dbReference type="GO" id="GO:0051537">
    <property type="term" value="F:2 iron, 2 sulfur cluster binding"/>
    <property type="evidence" value="ECO:0007669"/>
    <property type="project" value="UniProtKB-KW"/>
</dbReference>
<protein>
    <submittedName>
        <fullName evidence="7">(2Fe-2S)-binding protein</fullName>
    </submittedName>
</protein>
<dbReference type="RefSeq" id="WP_112746498.1">
    <property type="nucleotide sequence ID" value="NZ_QMFY01000003.1"/>
</dbReference>
<dbReference type="SUPFAM" id="SSF51971">
    <property type="entry name" value="Nucleotide-binding domain"/>
    <property type="match status" value="1"/>
</dbReference>
<keyword evidence="1" id="KW-0001">2Fe-2S</keyword>
<dbReference type="InterPro" id="IPR017941">
    <property type="entry name" value="Rieske_2Fe-2S"/>
</dbReference>
<dbReference type="Gene3D" id="3.30.9.10">
    <property type="entry name" value="D-Amino Acid Oxidase, subunit A, domain 2"/>
    <property type="match status" value="1"/>
</dbReference>
<dbReference type="Gene3D" id="2.102.10.10">
    <property type="entry name" value="Rieske [2Fe-2S] iron-sulphur domain"/>
    <property type="match status" value="1"/>
</dbReference>
<dbReference type="PANTHER" id="PTHR13847">
    <property type="entry name" value="SARCOSINE DEHYDROGENASE-RELATED"/>
    <property type="match status" value="1"/>
</dbReference>
<dbReference type="SUPFAM" id="SSF50022">
    <property type="entry name" value="ISP domain"/>
    <property type="match status" value="1"/>
</dbReference>
<keyword evidence="5" id="KW-1015">Disulfide bond</keyword>
<evidence type="ECO:0000256" key="1">
    <source>
        <dbReference type="ARBA" id="ARBA00022714"/>
    </source>
</evidence>
<dbReference type="GO" id="GO:0005737">
    <property type="term" value="C:cytoplasm"/>
    <property type="evidence" value="ECO:0007669"/>
    <property type="project" value="TreeGrafter"/>
</dbReference>
<evidence type="ECO:0000256" key="5">
    <source>
        <dbReference type="ARBA" id="ARBA00023157"/>
    </source>
</evidence>
<dbReference type="GO" id="GO:0046872">
    <property type="term" value="F:metal ion binding"/>
    <property type="evidence" value="ECO:0007669"/>
    <property type="project" value="UniProtKB-KW"/>
</dbReference>
<gene>
    <name evidence="7" type="ORF">DQQ10_08925</name>
</gene>
<dbReference type="FunFam" id="2.102.10.10:FF:000014">
    <property type="entry name" value="Oxidoreductase, FAD dependent"/>
    <property type="match status" value="1"/>
</dbReference>
<reference evidence="7 8" key="1">
    <citation type="submission" date="2018-06" db="EMBL/GenBank/DDBJ databases">
        <title>Chryseolinea flavus sp. nov., a member of the phylum Bacteroidetes isolated from soil.</title>
        <authorList>
            <person name="Li Y."/>
            <person name="Wang J."/>
        </authorList>
    </citation>
    <scope>NUCLEOTIDE SEQUENCE [LARGE SCALE GENOMIC DNA]</scope>
    <source>
        <strain evidence="7 8">SDU1-6</strain>
    </source>
</reference>
<evidence type="ECO:0000313" key="7">
    <source>
        <dbReference type="EMBL" id="RAW01758.1"/>
    </source>
</evidence>
<dbReference type="Gene3D" id="3.50.50.60">
    <property type="entry name" value="FAD/NAD(P)-binding domain"/>
    <property type="match status" value="1"/>
</dbReference>
<keyword evidence="8" id="KW-1185">Reference proteome</keyword>
<dbReference type="InterPro" id="IPR036188">
    <property type="entry name" value="FAD/NAD-bd_sf"/>
</dbReference>
<dbReference type="PRINTS" id="PR00162">
    <property type="entry name" value="RIESKE"/>
</dbReference>
<keyword evidence="4" id="KW-0411">Iron-sulfur</keyword>